<feature type="compositionally biased region" description="Basic and acidic residues" evidence="1">
    <location>
        <begin position="85"/>
        <end position="95"/>
    </location>
</feature>
<evidence type="ECO:0000313" key="2">
    <source>
        <dbReference type="EMBL" id="OJZ92019.1"/>
    </source>
</evidence>
<sequence length="375" mass="41863">MSRLLLFAFRKLLNTFIRTAGNDPLLANTHGLFQESPTEPPQNVLELTLAILGLSLELIIRYIIGNRVLSLLILDTIDSNPPNPNKDRDKDDNKKSNPKPTTTRNLLQTLTTLHREEGLVSLINGFHYTIYYNVRYFIVTGLLTSPIARFPEPLAHIIASVALAEFHFFGTAGAVLPPAEQMRYVPLGFDYHRWNALLLPTLLYASAETIMMYVPELLLAPVRFDGVLLQPEDLTDVTSLVRSDVLVAGLMLVAQVLVLLPACIVLIVVEGSLVPGDCETLIPLPGEGEKMGDGDNQVVLWKEEDENDNEDEEYPKQKGRLIKDLFRFKGPLHVLDVLEMISVRQLLYCFELHGKMCLCVVGVATAVQSVMYLVS</sequence>
<dbReference type="EMBL" id="KV878236">
    <property type="protein sequence ID" value="OJZ92019.1"/>
    <property type="molecule type" value="Genomic_DNA"/>
</dbReference>
<proteinExistence type="predicted"/>
<accession>A0A1M3TYZ6</accession>
<dbReference type="AlphaFoldDB" id="A0A1M3TYZ6"/>
<gene>
    <name evidence="2" type="ORF">ASPFODRAFT_122633</name>
</gene>
<dbReference type="VEuPathDB" id="FungiDB:ASPFODRAFT_122633"/>
<dbReference type="Proteomes" id="UP000184063">
    <property type="component" value="Unassembled WGS sequence"/>
</dbReference>
<evidence type="ECO:0000256" key="1">
    <source>
        <dbReference type="SAM" id="MobiDB-lite"/>
    </source>
</evidence>
<dbReference type="OrthoDB" id="2896006at2759"/>
<reference evidence="3" key="1">
    <citation type="journal article" date="2017" name="Genome Biol.">
        <title>Comparative genomics reveals high biological diversity and specific adaptations in the industrially and medically important fungal genus Aspergillus.</title>
        <authorList>
            <person name="de Vries R.P."/>
            <person name="Riley R."/>
            <person name="Wiebenga A."/>
            <person name="Aguilar-Osorio G."/>
            <person name="Amillis S."/>
            <person name="Uchima C.A."/>
            <person name="Anderluh G."/>
            <person name="Asadollahi M."/>
            <person name="Askin M."/>
            <person name="Barry K."/>
            <person name="Battaglia E."/>
            <person name="Bayram O."/>
            <person name="Benocci T."/>
            <person name="Braus-Stromeyer S.A."/>
            <person name="Caldana C."/>
            <person name="Canovas D."/>
            <person name="Cerqueira G.C."/>
            <person name="Chen F."/>
            <person name="Chen W."/>
            <person name="Choi C."/>
            <person name="Clum A."/>
            <person name="Dos Santos R.A."/>
            <person name="Damasio A.R."/>
            <person name="Diallinas G."/>
            <person name="Emri T."/>
            <person name="Fekete E."/>
            <person name="Flipphi M."/>
            <person name="Freyberg S."/>
            <person name="Gallo A."/>
            <person name="Gournas C."/>
            <person name="Habgood R."/>
            <person name="Hainaut M."/>
            <person name="Harispe M.L."/>
            <person name="Henrissat B."/>
            <person name="Hilden K.S."/>
            <person name="Hope R."/>
            <person name="Hossain A."/>
            <person name="Karabika E."/>
            <person name="Karaffa L."/>
            <person name="Karanyi Z."/>
            <person name="Krasevec N."/>
            <person name="Kuo A."/>
            <person name="Kusch H."/>
            <person name="LaButti K."/>
            <person name="Lagendijk E.L."/>
            <person name="Lapidus A."/>
            <person name="Levasseur A."/>
            <person name="Lindquist E."/>
            <person name="Lipzen A."/>
            <person name="Logrieco A.F."/>
            <person name="MacCabe A."/>
            <person name="Maekelae M.R."/>
            <person name="Malavazi I."/>
            <person name="Melin P."/>
            <person name="Meyer V."/>
            <person name="Mielnichuk N."/>
            <person name="Miskei M."/>
            <person name="Molnar A.P."/>
            <person name="Mule G."/>
            <person name="Ngan C.Y."/>
            <person name="Orejas M."/>
            <person name="Orosz E."/>
            <person name="Ouedraogo J.P."/>
            <person name="Overkamp K.M."/>
            <person name="Park H.-S."/>
            <person name="Perrone G."/>
            <person name="Piumi F."/>
            <person name="Punt P.J."/>
            <person name="Ram A.F."/>
            <person name="Ramon A."/>
            <person name="Rauscher S."/>
            <person name="Record E."/>
            <person name="Riano-Pachon D.M."/>
            <person name="Robert V."/>
            <person name="Roehrig J."/>
            <person name="Ruller R."/>
            <person name="Salamov A."/>
            <person name="Salih N.S."/>
            <person name="Samson R.A."/>
            <person name="Sandor E."/>
            <person name="Sanguinetti M."/>
            <person name="Schuetze T."/>
            <person name="Sepcic K."/>
            <person name="Shelest E."/>
            <person name="Sherlock G."/>
            <person name="Sophianopoulou V."/>
            <person name="Squina F.M."/>
            <person name="Sun H."/>
            <person name="Susca A."/>
            <person name="Todd R.B."/>
            <person name="Tsang A."/>
            <person name="Unkles S.E."/>
            <person name="van de Wiele N."/>
            <person name="van Rossen-Uffink D."/>
            <person name="Oliveira J.V."/>
            <person name="Vesth T.C."/>
            <person name="Visser J."/>
            <person name="Yu J.-H."/>
            <person name="Zhou M."/>
            <person name="Andersen M.R."/>
            <person name="Archer D.B."/>
            <person name="Baker S.E."/>
            <person name="Benoit I."/>
            <person name="Brakhage A.A."/>
            <person name="Braus G.H."/>
            <person name="Fischer R."/>
            <person name="Frisvad J.C."/>
            <person name="Goldman G.H."/>
            <person name="Houbraken J."/>
            <person name="Oakley B."/>
            <person name="Pocsi I."/>
            <person name="Scazzocchio C."/>
            <person name="Seiboth B."/>
            <person name="vanKuyk P.A."/>
            <person name="Wortman J."/>
            <person name="Dyer P.S."/>
            <person name="Grigoriev I.V."/>
        </authorList>
    </citation>
    <scope>NUCLEOTIDE SEQUENCE [LARGE SCALE GENOMIC DNA]</scope>
    <source>
        <strain evidence="3">CBS 106.47</strain>
    </source>
</reference>
<protein>
    <submittedName>
        <fullName evidence="2">Uncharacterized protein</fullName>
    </submittedName>
</protein>
<feature type="region of interest" description="Disordered" evidence="1">
    <location>
        <begin position="81"/>
        <end position="104"/>
    </location>
</feature>
<name>A0A1M3TYZ6_ASPLC</name>
<evidence type="ECO:0000313" key="3">
    <source>
        <dbReference type="Proteomes" id="UP000184063"/>
    </source>
</evidence>
<organism evidence="2 3">
    <name type="scientific">Aspergillus luchuensis (strain CBS 106.47)</name>
    <dbReference type="NCBI Taxonomy" id="1137211"/>
    <lineage>
        <taxon>Eukaryota</taxon>
        <taxon>Fungi</taxon>
        <taxon>Dikarya</taxon>
        <taxon>Ascomycota</taxon>
        <taxon>Pezizomycotina</taxon>
        <taxon>Eurotiomycetes</taxon>
        <taxon>Eurotiomycetidae</taxon>
        <taxon>Eurotiales</taxon>
        <taxon>Aspergillaceae</taxon>
        <taxon>Aspergillus</taxon>
        <taxon>Aspergillus subgen. Circumdati</taxon>
    </lineage>
</organism>